<protein>
    <recommendedName>
        <fullName evidence="6">Tetratricopeptide repeat protein</fullName>
    </recommendedName>
</protein>
<keyword evidence="1" id="KW-0677">Repeat</keyword>
<dbReference type="SUPFAM" id="SSF48452">
    <property type="entry name" value="TPR-like"/>
    <property type="match status" value="1"/>
</dbReference>
<dbReference type="InterPro" id="IPR011990">
    <property type="entry name" value="TPR-like_helical_dom_sf"/>
</dbReference>
<dbReference type="InterPro" id="IPR019734">
    <property type="entry name" value="TPR_rpt"/>
</dbReference>
<dbReference type="PROSITE" id="PS50005">
    <property type="entry name" value="TPR"/>
    <property type="match status" value="1"/>
</dbReference>
<evidence type="ECO:0000256" key="2">
    <source>
        <dbReference type="ARBA" id="ARBA00022803"/>
    </source>
</evidence>
<evidence type="ECO:0000313" key="4">
    <source>
        <dbReference type="EMBL" id="BCR04962.1"/>
    </source>
</evidence>
<sequence>MSAKLNLMHCVKSKDFLLWTPPAGRVVEVGPQRLKVPLPEIPLPIHRKDIDSEEPSDNVIGEGLYDFLRQFPDDSHATRYAKLLQEAYPHFLADLGAQIVMLEHKEVDAAYVQRKINFLKILALLEPGNPGLMEKLGLSCFELGMMFAELPRTRTHLLKAMGYLQRSLNVQPENPTCLNVLGQIDYLMGDYPTAARRWGGVVDLLEEPTVRGALGEKIARINREEVPDHPLLDDLEAIGAAMEHFGRGEIHEATTILEILEENNILDSEFPLPEVFHLLGMCRARNGDPGGAFEAFEKALELDPGFAPALAGREAILEGRMP</sequence>
<reference evidence="4 5" key="1">
    <citation type="journal article" date="2016" name="C (Basel)">
        <title>Selective Growth of and Electricity Production by Marine Exoelectrogenic Bacteria in Self-Aggregated Hydrogel of Microbially Reduced Graphene Oxide.</title>
        <authorList>
            <person name="Yoshida N."/>
            <person name="Goto Y."/>
            <person name="Miyata Y."/>
        </authorList>
    </citation>
    <scope>NUCLEOTIDE SEQUENCE [LARGE SCALE GENOMIC DNA]</scope>
    <source>
        <strain evidence="4 5">NIT-T3</strain>
    </source>
</reference>
<dbReference type="SMART" id="SM00028">
    <property type="entry name" value="TPR"/>
    <property type="match status" value="1"/>
</dbReference>
<dbReference type="Pfam" id="PF07719">
    <property type="entry name" value="TPR_2"/>
    <property type="match status" value="1"/>
</dbReference>
<reference evidence="4 5" key="2">
    <citation type="journal article" date="2021" name="Int. J. Syst. Evol. Microbiol.">
        <title>Isolation and Polyphasic Characterization of Desulfuromonas versatilis sp. Nov., an Electrogenic Bacteria Capable of Versatile Metabolism Isolated from a Graphene Oxide-Reducing Enrichment Culture.</title>
        <authorList>
            <person name="Xie L."/>
            <person name="Yoshida N."/>
            <person name="Ishii S."/>
            <person name="Meng L."/>
        </authorList>
    </citation>
    <scope>NUCLEOTIDE SEQUENCE [LARGE SCALE GENOMIC DNA]</scope>
    <source>
        <strain evidence="4 5">NIT-T3</strain>
    </source>
</reference>
<accession>A0ABN6DY64</accession>
<keyword evidence="5" id="KW-1185">Reference proteome</keyword>
<dbReference type="EMBL" id="AP024355">
    <property type="protein sequence ID" value="BCR04962.1"/>
    <property type="molecule type" value="Genomic_DNA"/>
</dbReference>
<dbReference type="InterPro" id="IPR013105">
    <property type="entry name" value="TPR_2"/>
</dbReference>
<keyword evidence="2 3" id="KW-0802">TPR repeat</keyword>
<proteinExistence type="predicted"/>
<dbReference type="RefSeq" id="WP_221252398.1">
    <property type="nucleotide sequence ID" value="NZ_AP024355.1"/>
</dbReference>
<dbReference type="Gene3D" id="1.25.40.10">
    <property type="entry name" value="Tetratricopeptide repeat domain"/>
    <property type="match status" value="2"/>
</dbReference>
<evidence type="ECO:0008006" key="6">
    <source>
        <dbReference type="Google" id="ProtNLM"/>
    </source>
</evidence>
<evidence type="ECO:0000313" key="5">
    <source>
        <dbReference type="Proteomes" id="UP001319827"/>
    </source>
</evidence>
<organism evidence="4 5">
    <name type="scientific">Desulfuromonas versatilis</name>
    <dbReference type="NCBI Taxonomy" id="2802975"/>
    <lineage>
        <taxon>Bacteria</taxon>
        <taxon>Pseudomonadati</taxon>
        <taxon>Thermodesulfobacteriota</taxon>
        <taxon>Desulfuromonadia</taxon>
        <taxon>Desulfuromonadales</taxon>
        <taxon>Desulfuromonadaceae</taxon>
        <taxon>Desulfuromonas</taxon>
    </lineage>
</organism>
<gene>
    <name evidence="4" type="ORF">DESUT3_20310</name>
</gene>
<evidence type="ECO:0000256" key="1">
    <source>
        <dbReference type="ARBA" id="ARBA00022737"/>
    </source>
</evidence>
<feature type="repeat" description="TPR" evidence="3">
    <location>
        <begin position="273"/>
        <end position="306"/>
    </location>
</feature>
<dbReference type="Proteomes" id="UP001319827">
    <property type="component" value="Chromosome"/>
</dbReference>
<name>A0ABN6DY64_9BACT</name>
<evidence type="ECO:0000256" key="3">
    <source>
        <dbReference type="PROSITE-ProRule" id="PRU00339"/>
    </source>
</evidence>